<feature type="region of interest" description="Disordered" evidence="1">
    <location>
        <begin position="363"/>
        <end position="437"/>
    </location>
</feature>
<dbReference type="PANTHER" id="PTHR31286:SF167">
    <property type="entry name" value="OS09G0268800 PROTEIN"/>
    <property type="match status" value="1"/>
</dbReference>
<reference evidence="4 5" key="1">
    <citation type="journal article" date="2016" name="G3 (Bethesda)">
        <title>First Draft Assembly and Annotation of the Genome of a California Endemic Oak Quercus lobata Nee (Fagaceae).</title>
        <authorList>
            <person name="Sork V.L."/>
            <person name="Fitz-Gibbon S.T."/>
            <person name="Puiu D."/>
            <person name="Crepeau M."/>
            <person name="Gugger P.F."/>
            <person name="Sherman R."/>
            <person name="Stevens K."/>
            <person name="Langley C.H."/>
            <person name="Pellegrini M."/>
            <person name="Salzberg S.L."/>
        </authorList>
    </citation>
    <scope>NUCLEOTIDE SEQUENCE [LARGE SCALE GENOMIC DNA]</scope>
    <source>
        <strain evidence="4 5">cv. SW786</strain>
    </source>
</reference>
<feature type="compositionally biased region" description="Low complexity" evidence="1">
    <location>
        <begin position="395"/>
        <end position="406"/>
    </location>
</feature>
<feature type="compositionally biased region" description="Polar residues" evidence="1">
    <location>
        <begin position="262"/>
        <end position="279"/>
    </location>
</feature>
<evidence type="ECO:0000313" key="5">
    <source>
        <dbReference type="Proteomes" id="UP000594261"/>
    </source>
</evidence>
<dbReference type="Proteomes" id="UP000594261">
    <property type="component" value="Chromosome 1"/>
</dbReference>
<evidence type="ECO:0000313" key="4">
    <source>
        <dbReference type="EnsemblPlants" id="QL01p020507:mrna:CDS:1"/>
    </source>
</evidence>
<evidence type="ECO:0000259" key="3">
    <source>
        <dbReference type="Pfam" id="PF14392"/>
    </source>
</evidence>
<keyword evidence="5" id="KW-1185">Reference proteome</keyword>
<feature type="region of interest" description="Disordered" evidence="1">
    <location>
        <begin position="262"/>
        <end position="290"/>
    </location>
</feature>
<evidence type="ECO:0000256" key="1">
    <source>
        <dbReference type="SAM" id="MobiDB-lite"/>
    </source>
</evidence>
<dbReference type="Gramene" id="QL01p020507:mrna">
    <property type="protein sequence ID" value="QL01p020507:mrna:CDS:1"/>
    <property type="gene ID" value="QL01p020507"/>
</dbReference>
<sequence length="469" mass="52970">MDDLAQSWNRLTLSDRKGPSGCLLDDESIEKFSIAAKFLTKRAINIEVIAKTFTPLWRARNGFKIQSFGDHKILFTFDNREDVVRILEGEPRTFDKHLVIMSRYDNESSLQDIKFKKTKLWVQLHGIPIKYMTIEATKKIGSVLGEVFAPTDPKIFDGDQFIRIQVSIDLSLPLCHGRWISVGEGGKQVWISFKYERLPNLCYWCGRLTHDDKDCELWIDSEGTLTLEQREFGPYLRAPPFVVARRSAIMVLGFYAKKKRMSSSTLGDDDSCQNSSSSRGKAPEQAHGVTASYDGSIEVEDIASLMRNEVDEIIRKDTTFKNKVNEAITAESKVPNETEIALEANKEELCLAKEFGAAKLLRSGKSATNNPSARDNLRDKSKLNKSHATTETRALKTTATHATPTWTRRERSKLRDNTTRSFQSQGKRRVVGSKADHSKISAKRFLATLSEEDTPFVVAGVNVQPRLQQ</sequence>
<dbReference type="InterPro" id="IPR040256">
    <property type="entry name" value="At4g02000-like"/>
</dbReference>
<evidence type="ECO:0008006" key="6">
    <source>
        <dbReference type="Google" id="ProtNLM"/>
    </source>
</evidence>
<proteinExistence type="predicted"/>
<reference evidence="4" key="2">
    <citation type="submission" date="2021-01" db="UniProtKB">
        <authorList>
            <consortium name="EnsemblPlants"/>
        </authorList>
    </citation>
    <scope>IDENTIFICATION</scope>
</reference>
<evidence type="ECO:0000259" key="2">
    <source>
        <dbReference type="Pfam" id="PF14111"/>
    </source>
</evidence>
<feature type="domain" description="Zinc knuckle CX2CX4HX4C" evidence="3">
    <location>
        <begin position="169"/>
        <end position="216"/>
    </location>
</feature>
<dbReference type="InterPro" id="IPR025836">
    <property type="entry name" value="Zn_knuckle_CX2CX4HX4C"/>
</dbReference>
<dbReference type="InterPro" id="IPR025558">
    <property type="entry name" value="DUF4283"/>
</dbReference>
<protein>
    <recommendedName>
        <fullName evidence="6">Zinc knuckle CX2CX4HX4C domain-containing protein</fullName>
    </recommendedName>
</protein>
<dbReference type="AlphaFoldDB" id="A0A7N2QXH0"/>
<name>A0A7N2QXH0_QUELO</name>
<dbReference type="EMBL" id="LRBV02000001">
    <property type="status" value="NOT_ANNOTATED_CDS"/>
    <property type="molecule type" value="Genomic_DNA"/>
</dbReference>
<dbReference type="OMA" id="ANKEELC"/>
<organism evidence="4 5">
    <name type="scientific">Quercus lobata</name>
    <name type="common">Valley oak</name>
    <dbReference type="NCBI Taxonomy" id="97700"/>
    <lineage>
        <taxon>Eukaryota</taxon>
        <taxon>Viridiplantae</taxon>
        <taxon>Streptophyta</taxon>
        <taxon>Embryophyta</taxon>
        <taxon>Tracheophyta</taxon>
        <taxon>Spermatophyta</taxon>
        <taxon>Magnoliopsida</taxon>
        <taxon>eudicotyledons</taxon>
        <taxon>Gunneridae</taxon>
        <taxon>Pentapetalae</taxon>
        <taxon>rosids</taxon>
        <taxon>fabids</taxon>
        <taxon>Fagales</taxon>
        <taxon>Fagaceae</taxon>
        <taxon>Quercus</taxon>
    </lineage>
</organism>
<dbReference type="InParanoid" id="A0A7N2QXH0"/>
<feature type="domain" description="DUF4283" evidence="2">
    <location>
        <begin position="31"/>
        <end position="109"/>
    </location>
</feature>
<feature type="compositionally biased region" description="Basic and acidic residues" evidence="1">
    <location>
        <begin position="375"/>
        <end position="394"/>
    </location>
</feature>
<dbReference type="Pfam" id="PF14392">
    <property type="entry name" value="zf-CCHC_4"/>
    <property type="match status" value="1"/>
</dbReference>
<dbReference type="PANTHER" id="PTHR31286">
    <property type="entry name" value="GLYCINE-RICH CELL WALL STRUCTURAL PROTEIN 1.8-LIKE"/>
    <property type="match status" value="1"/>
</dbReference>
<dbReference type="EnsemblPlants" id="QL01p020507:mrna">
    <property type="protein sequence ID" value="QL01p020507:mrna:CDS:1"/>
    <property type="gene ID" value="QL01p020507"/>
</dbReference>
<accession>A0A7N2QXH0</accession>
<dbReference type="Pfam" id="PF14111">
    <property type="entry name" value="DUF4283"/>
    <property type="match status" value="1"/>
</dbReference>
<feature type="compositionally biased region" description="Basic and acidic residues" evidence="1">
    <location>
        <begin position="407"/>
        <end position="418"/>
    </location>
</feature>